<proteinExistence type="predicted"/>
<feature type="compositionally biased region" description="Low complexity" evidence="1">
    <location>
        <begin position="1"/>
        <end position="20"/>
    </location>
</feature>
<name>A0A1Z4JSK3_LEPBY</name>
<reference evidence="2 3" key="1">
    <citation type="submission" date="2017-06" db="EMBL/GenBank/DDBJ databases">
        <title>Genome sequencing of cyanobaciteial culture collection at National Institute for Environmental Studies (NIES).</title>
        <authorList>
            <person name="Hirose Y."/>
            <person name="Shimura Y."/>
            <person name="Fujisawa T."/>
            <person name="Nakamura Y."/>
            <person name="Kawachi M."/>
        </authorList>
    </citation>
    <scope>NUCLEOTIDE SEQUENCE [LARGE SCALE GENOMIC DNA]</scope>
    <source>
        <strain evidence="2 3">NIES-2135</strain>
        <plasmid evidence="3">Plasmid Plasmid2 dna</plasmid>
    </source>
</reference>
<geneLocation type="plasmid" evidence="2">
    <name>plasmid2</name>
</geneLocation>
<feature type="region of interest" description="Disordered" evidence="1">
    <location>
        <begin position="1"/>
        <end position="27"/>
    </location>
</feature>
<evidence type="ECO:0000256" key="1">
    <source>
        <dbReference type="SAM" id="MobiDB-lite"/>
    </source>
</evidence>
<evidence type="ECO:0000313" key="3">
    <source>
        <dbReference type="Proteomes" id="UP000217895"/>
    </source>
</evidence>
<keyword evidence="3" id="KW-1185">Reference proteome</keyword>
<dbReference type="EMBL" id="AP018205">
    <property type="protein sequence ID" value="BAY59719.1"/>
    <property type="molecule type" value="Genomic_DNA"/>
</dbReference>
<organism evidence="2 3">
    <name type="scientific">Leptolyngbya boryana NIES-2135</name>
    <dbReference type="NCBI Taxonomy" id="1973484"/>
    <lineage>
        <taxon>Bacteria</taxon>
        <taxon>Bacillati</taxon>
        <taxon>Cyanobacteriota</taxon>
        <taxon>Cyanophyceae</taxon>
        <taxon>Leptolyngbyales</taxon>
        <taxon>Leptolyngbyaceae</taxon>
        <taxon>Leptolyngbya group</taxon>
        <taxon>Leptolyngbya</taxon>
    </lineage>
</organism>
<dbReference type="AlphaFoldDB" id="A0A1Z4JSK3"/>
<keyword evidence="2" id="KW-0614">Plasmid</keyword>
<dbReference type="Proteomes" id="UP000217895">
    <property type="component" value="Plasmid Plasmid2 dna"/>
</dbReference>
<evidence type="ECO:0000313" key="2">
    <source>
        <dbReference type="EMBL" id="BAY59719.1"/>
    </source>
</evidence>
<sequence length="243" mass="27520">MTEEVATPQPEAPQPAAVPQSSHPTPRYGAMTVAEGWAKSRHKYAGKDFKIMDDESVQCPAGHRMSRREIRYTRRGDMQMLFSMNPRICASCPVKQHCLSDDSKNTNGRRISVIRTKLPPVPTVAVEPEITIIAQAPMKTVQGTQALIWTDIPATQLRREIRQHLRRHQSRIEQSNSAIQTIEPAISYLTRSQRAHRRLAWAERLKRNAARSNTLQISVEIFGVSPKLIEFLNCLSDKRSESS</sequence>
<protein>
    <submittedName>
        <fullName evidence="2">Uncharacterized protein</fullName>
    </submittedName>
</protein>
<gene>
    <name evidence="2" type="ORF">NIES2135_65960</name>
</gene>
<accession>A0A1Z4JSK3</accession>